<keyword evidence="2" id="KW-0813">Transport</keyword>
<feature type="transmembrane region" description="Helical" evidence="8">
    <location>
        <begin position="315"/>
        <end position="337"/>
    </location>
</feature>
<keyword evidence="4" id="KW-0029">Amino-acid transport</keyword>
<dbReference type="AlphaFoldDB" id="C5EB48"/>
<evidence type="ECO:0000256" key="3">
    <source>
        <dbReference type="ARBA" id="ARBA00022692"/>
    </source>
</evidence>
<organism evidence="10">
    <name type="scientific">Bifidobacterium longum subsp. infantis CCUG 52486</name>
    <dbReference type="NCBI Taxonomy" id="537937"/>
    <lineage>
        <taxon>Bacteria</taxon>
        <taxon>Bacillati</taxon>
        <taxon>Actinomycetota</taxon>
        <taxon>Actinomycetes</taxon>
        <taxon>Bifidobacteriales</taxon>
        <taxon>Bifidobacteriaceae</taxon>
        <taxon>Bifidobacterium</taxon>
    </lineage>
</organism>
<dbReference type="InterPro" id="IPR004841">
    <property type="entry name" value="AA-permease/SLC12A_dom"/>
</dbReference>
<comment type="subcellular location">
    <subcellularLocation>
        <location evidence="1">Membrane</location>
        <topology evidence="1">Multi-pass membrane protein</topology>
    </subcellularLocation>
</comment>
<feature type="transmembrane region" description="Helical" evidence="8">
    <location>
        <begin position="275"/>
        <end position="295"/>
    </location>
</feature>
<sequence length="474" mass="51823">MAGVERDADVRLVLHAVHDRGELLEVAPAFRAFAGHGLQKHHDAIRTLEHLIQPLANQPAAGLGALAHMRAGMNVDIYLLAGRADGGQQLDVLGQRLDRECALGLILAGQIVDVRRVDDQRPIALSLQTRTERRRTGRVERLGTFAIRRSREERERGAALLMGAFQQRIPSAGRRQMRSDIQFHHSKLLVFHSLFVLPLSYGRRHRAPPAQPTRDTTVHPTKGDPSMASAGNPKDDTGLERKMESRHLTMISLGGVIGTGLFVSSGYTIHQAGPLGAILAYAVGSLLVYCVMVSLGELSVAMPYAGSFHMYAKRFIGPGTAFTIAILYWLNWAVALASEFTAAGLLMQRWFPHSPSWVWSAVFIVVVFAHGMVAGQGAADSRAIRQDEFPWCAGVGRAVQHGGFAAGAAVFRARRLDRVIWCWSQYPVWRRWWCGSPCACAISVSGVNGRGTGTAPMSSTTVRPVSRCCRGWPS</sequence>
<dbReference type="PANTHER" id="PTHR43341">
    <property type="entry name" value="AMINO ACID PERMEASE"/>
    <property type="match status" value="1"/>
</dbReference>
<dbReference type="HOGENOM" id="CLU_575784_0_0_11"/>
<dbReference type="Pfam" id="PF00324">
    <property type="entry name" value="AA_permease"/>
    <property type="match status" value="1"/>
</dbReference>
<dbReference type="GO" id="GO:0016020">
    <property type="term" value="C:membrane"/>
    <property type="evidence" value="ECO:0007669"/>
    <property type="project" value="UniProtKB-SubCell"/>
</dbReference>
<dbReference type="PANTHER" id="PTHR43341:SF5">
    <property type="entry name" value="S-METHYLMETHIONINE PERMEASE-RELATED"/>
    <property type="match status" value="1"/>
</dbReference>
<keyword evidence="5 8" id="KW-1133">Transmembrane helix</keyword>
<evidence type="ECO:0000256" key="2">
    <source>
        <dbReference type="ARBA" id="ARBA00022448"/>
    </source>
</evidence>
<evidence type="ECO:0000256" key="4">
    <source>
        <dbReference type="ARBA" id="ARBA00022970"/>
    </source>
</evidence>
<feature type="domain" description="Amino acid permease/ SLC12A" evidence="9">
    <location>
        <begin position="247"/>
        <end position="374"/>
    </location>
</feature>
<dbReference type="PROSITE" id="PS00218">
    <property type="entry name" value="AMINO_ACID_PERMEASE_1"/>
    <property type="match status" value="1"/>
</dbReference>
<evidence type="ECO:0000256" key="8">
    <source>
        <dbReference type="SAM" id="Phobius"/>
    </source>
</evidence>
<keyword evidence="6 8" id="KW-0472">Membrane</keyword>
<evidence type="ECO:0000256" key="6">
    <source>
        <dbReference type="ARBA" id="ARBA00023136"/>
    </source>
</evidence>
<keyword evidence="3 8" id="KW-0812">Transmembrane</keyword>
<evidence type="ECO:0000256" key="1">
    <source>
        <dbReference type="ARBA" id="ARBA00004141"/>
    </source>
</evidence>
<dbReference type="GO" id="GO:0015171">
    <property type="term" value="F:amino acid transmembrane transporter activity"/>
    <property type="evidence" value="ECO:0007669"/>
    <property type="project" value="TreeGrafter"/>
</dbReference>
<accession>C5EB48</accession>
<evidence type="ECO:0000313" key="10">
    <source>
        <dbReference type="EMBL" id="EEQ55223.1"/>
    </source>
</evidence>
<protein>
    <submittedName>
        <fullName evidence="10">Amino-acid permease RocC domain protein</fullName>
    </submittedName>
</protein>
<evidence type="ECO:0000256" key="7">
    <source>
        <dbReference type="SAM" id="MobiDB-lite"/>
    </source>
</evidence>
<dbReference type="Proteomes" id="UP000005084">
    <property type="component" value="Unassembled WGS sequence"/>
</dbReference>
<dbReference type="Gene3D" id="1.20.1740.10">
    <property type="entry name" value="Amino acid/polyamine transporter I"/>
    <property type="match status" value="1"/>
</dbReference>
<evidence type="ECO:0000256" key="5">
    <source>
        <dbReference type="ARBA" id="ARBA00022989"/>
    </source>
</evidence>
<name>C5EB48_BIFLI</name>
<feature type="transmembrane region" description="Helical" evidence="8">
    <location>
        <begin position="248"/>
        <end position="269"/>
    </location>
</feature>
<proteinExistence type="predicted"/>
<dbReference type="EMBL" id="DS990239">
    <property type="protein sequence ID" value="EEQ55223.1"/>
    <property type="molecule type" value="Genomic_DNA"/>
</dbReference>
<feature type="region of interest" description="Disordered" evidence="7">
    <location>
        <begin position="205"/>
        <end position="239"/>
    </location>
</feature>
<gene>
    <name evidence="10" type="ORF">BLIG_01174</name>
</gene>
<reference evidence="10" key="1">
    <citation type="submission" date="2008-08" db="EMBL/GenBank/DDBJ databases">
        <title>Annotation of Bifidobacterium longum subsp. infantis CCUG 52486.</title>
        <authorList>
            <consortium name="The Broad Institute Genome Sequencing Platform"/>
            <person name="Gougoulias C."/>
            <person name="Tuohy K.M."/>
            <person name="Gibson G.R."/>
            <person name="Ward D."/>
            <person name="Mehta T."/>
            <person name="Young S."/>
            <person name="Jaffe D."/>
            <person name="Gnerre S."/>
            <person name="Berlin A."/>
            <person name="Heiman D."/>
            <person name="Hepburn T."/>
            <person name="Shea T."/>
            <person name="Sykes S."/>
            <person name="Alvarado L."/>
            <person name="Kodira C."/>
            <person name="Borodovsky M."/>
            <person name="Lander E."/>
            <person name="Galagan J."/>
            <person name="Nusbaum C."/>
            <person name="Birren B."/>
        </authorList>
    </citation>
    <scope>NUCLEOTIDE SEQUENCE [LARGE SCALE GENOMIC DNA]</scope>
    <source>
        <strain evidence="10">CCUG 52486</strain>
    </source>
</reference>
<evidence type="ECO:0000259" key="9">
    <source>
        <dbReference type="Pfam" id="PF00324"/>
    </source>
</evidence>
<dbReference type="InterPro" id="IPR050524">
    <property type="entry name" value="APC_YAT"/>
</dbReference>
<feature type="transmembrane region" description="Helical" evidence="8">
    <location>
        <begin position="357"/>
        <end position="375"/>
    </location>
</feature>
<dbReference type="InterPro" id="IPR004840">
    <property type="entry name" value="Amino_acid_permease_CS"/>
</dbReference>